<evidence type="ECO:0000259" key="6">
    <source>
        <dbReference type="Pfam" id="PF03936"/>
    </source>
</evidence>
<dbReference type="EMBL" id="JAPFFI010000015">
    <property type="protein sequence ID" value="KAJ6361030.1"/>
    <property type="molecule type" value="Genomic_DNA"/>
</dbReference>
<dbReference type="InterPro" id="IPR008930">
    <property type="entry name" value="Terpenoid_cyclase/PrenylTrfase"/>
</dbReference>
<evidence type="ECO:0000256" key="1">
    <source>
        <dbReference type="ARBA" id="ARBA00001946"/>
    </source>
</evidence>
<dbReference type="InterPro" id="IPR008949">
    <property type="entry name" value="Isoprenoid_synthase_dom_sf"/>
</dbReference>
<evidence type="ECO:0000256" key="4">
    <source>
        <dbReference type="SAM" id="MobiDB-lite"/>
    </source>
</evidence>
<dbReference type="Pfam" id="PF03936">
    <property type="entry name" value="Terpene_synth_C"/>
    <property type="match status" value="1"/>
</dbReference>
<keyword evidence="8" id="KW-1185">Reference proteome</keyword>
<evidence type="ECO:0000256" key="3">
    <source>
        <dbReference type="ARBA" id="ARBA00022842"/>
    </source>
</evidence>
<evidence type="ECO:0000256" key="2">
    <source>
        <dbReference type="ARBA" id="ARBA00022723"/>
    </source>
</evidence>
<dbReference type="PANTHER" id="PTHR31225">
    <property type="entry name" value="OS04G0344100 PROTEIN-RELATED"/>
    <property type="match status" value="1"/>
</dbReference>
<dbReference type="PANTHER" id="PTHR31225:SF137">
    <property type="entry name" value="TERPENE SYNTHASE 11-RELATED"/>
    <property type="match status" value="1"/>
</dbReference>
<dbReference type="InterPro" id="IPR001906">
    <property type="entry name" value="Terpene_synth_N"/>
</dbReference>
<proteinExistence type="predicted"/>
<feature type="region of interest" description="Disordered" evidence="4">
    <location>
        <begin position="35"/>
        <end position="54"/>
    </location>
</feature>
<dbReference type="Proteomes" id="UP001141253">
    <property type="component" value="Chromosome 13"/>
</dbReference>
<comment type="cofactor">
    <cofactor evidence="1">
        <name>Mg(2+)</name>
        <dbReference type="ChEBI" id="CHEBI:18420"/>
    </cofactor>
</comment>
<keyword evidence="2" id="KW-0479">Metal-binding</keyword>
<evidence type="ECO:0000313" key="7">
    <source>
        <dbReference type="EMBL" id="KAJ6361030.1"/>
    </source>
</evidence>
<dbReference type="SUPFAM" id="SSF48239">
    <property type="entry name" value="Terpenoid cyclases/Protein prenyltransferases"/>
    <property type="match status" value="1"/>
</dbReference>
<protein>
    <submittedName>
        <fullName evidence="7">Uncharacterized protein</fullName>
    </submittedName>
</protein>
<feature type="domain" description="Terpene synthase N-terminal" evidence="5">
    <location>
        <begin position="76"/>
        <end position="224"/>
    </location>
</feature>
<reference evidence="7" key="2">
    <citation type="journal article" date="2023" name="Int. J. Mol. Sci.">
        <title>De Novo Assembly and Annotation of 11 Diverse Shrub Willow (Salix) Genomes Reveals Novel Gene Organization in Sex-Linked Regions.</title>
        <authorList>
            <person name="Hyden B."/>
            <person name="Feng K."/>
            <person name="Yates T.B."/>
            <person name="Jawdy S."/>
            <person name="Cereghino C."/>
            <person name="Smart L.B."/>
            <person name="Muchero W."/>
        </authorList>
    </citation>
    <scope>NUCLEOTIDE SEQUENCE</scope>
    <source>
        <tissue evidence="7">Shoot tip</tissue>
    </source>
</reference>
<accession>A0ABQ9AX90</accession>
<gene>
    <name evidence="7" type="ORF">OIU77_004958</name>
</gene>
<organism evidence="7 8">
    <name type="scientific">Salix suchowensis</name>
    <dbReference type="NCBI Taxonomy" id="1278906"/>
    <lineage>
        <taxon>Eukaryota</taxon>
        <taxon>Viridiplantae</taxon>
        <taxon>Streptophyta</taxon>
        <taxon>Embryophyta</taxon>
        <taxon>Tracheophyta</taxon>
        <taxon>Spermatophyta</taxon>
        <taxon>Magnoliopsida</taxon>
        <taxon>eudicotyledons</taxon>
        <taxon>Gunneridae</taxon>
        <taxon>Pentapetalae</taxon>
        <taxon>rosids</taxon>
        <taxon>fabids</taxon>
        <taxon>Malpighiales</taxon>
        <taxon>Salicaceae</taxon>
        <taxon>Saliceae</taxon>
        <taxon>Salix</taxon>
    </lineage>
</organism>
<dbReference type="Gene3D" id="1.50.10.130">
    <property type="entry name" value="Terpene synthase, N-terminal domain"/>
    <property type="match status" value="1"/>
</dbReference>
<name>A0ABQ9AX90_9ROSI</name>
<dbReference type="Pfam" id="PF01397">
    <property type="entry name" value="Terpene_synth"/>
    <property type="match status" value="1"/>
</dbReference>
<dbReference type="InterPro" id="IPR005630">
    <property type="entry name" value="Terpene_synthase_metal-bd"/>
</dbReference>
<sequence>MAGIRSISIFQWSPAWPTNQLGVSKGAYSRPCTCQLSQPPKPMPESPSSTDPSLESGNFINVVSLPRAADRKYPARTIEELVGSIQTVLRRSSDPASTLNLIDTVQRLGISHHFEEEIDEQLDRSCDWNVGEDLFVTALRFRLLRQAGKHSSSDVFQRFISKEGKLKDFLAAEDRRGMLSLHEASYLATKNEEILLQAQKLTRTSLQQLMPLMSSNCSSYVAQALKLPRHLRMARLESRNYISCYRKEKNFNLDLFQLARVDFNMVQQLHNTELTEIVRKQNYKKKFLQWIDIVEAFLVEAKWFDKNYVPSPEEYLANGVTTGGTYMALVHAFFLMGQNVTNETAAMMEPYPNLFSVSGKILRLWDDLGTAEEEQERGDVASSIQCYTNEKDFSSEKEAREHIRNLISSSWLELNGELVSPTAALPLSIVKASLNLGRTAQVVYEHGDDENASCVAENVQALIYTPVG</sequence>
<comment type="caution">
    <text evidence="7">The sequence shown here is derived from an EMBL/GenBank/DDBJ whole genome shotgun (WGS) entry which is preliminary data.</text>
</comment>
<evidence type="ECO:0000313" key="8">
    <source>
        <dbReference type="Proteomes" id="UP001141253"/>
    </source>
</evidence>
<evidence type="ECO:0000259" key="5">
    <source>
        <dbReference type="Pfam" id="PF01397"/>
    </source>
</evidence>
<dbReference type="InterPro" id="IPR050148">
    <property type="entry name" value="Terpene_synthase-like"/>
</dbReference>
<dbReference type="SUPFAM" id="SSF48576">
    <property type="entry name" value="Terpenoid synthases"/>
    <property type="match status" value="1"/>
</dbReference>
<reference evidence="7" key="1">
    <citation type="submission" date="2022-10" db="EMBL/GenBank/DDBJ databases">
        <authorList>
            <person name="Hyden B.L."/>
            <person name="Feng K."/>
            <person name="Yates T."/>
            <person name="Jawdy S."/>
            <person name="Smart L.B."/>
            <person name="Muchero W."/>
        </authorList>
    </citation>
    <scope>NUCLEOTIDE SEQUENCE</scope>
    <source>
        <tissue evidence="7">Shoot tip</tissue>
    </source>
</reference>
<dbReference type="Gene3D" id="1.10.600.10">
    <property type="entry name" value="Farnesyl Diphosphate Synthase"/>
    <property type="match status" value="1"/>
</dbReference>
<dbReference type="InterPro" id="IPR036965">
    <property type="entry name" value="Terpene_synth_N_sf"/>
</dbReference>
<feature type="domain" description="Terpene synthase metal-binding" evidence="6">
    <location>
        <begin position="275"/>
        <end position="411"/>
    </location>
</feature>
<keyword evidence="3" id="KW-0460">Magnesium</keyword>